<gene>
    <name evidence="4" type="primary">LOC102804718</name>
</gene>
<dbReference type="InterPro" id="IPR058912">
    <property type="entry name" value="HTH_animal"/>
</dbReference>
<evidence type="ECO:0000313" key="3">
    <source>
        <dbReference type="Proteomes" id="UP000694865"/>
    </source>
</evidence>
<dbReference type="RefSeq" id="XP_006811186.1">
    <property type="nucleotide sequence ID" value="XM_006811123.1"/>
</dbReference>
<dbReference type="Pfam" id="PF26215">
    <property type="entry name" value="HTH_animal"/>
    <property type="match status" value="1"/>
</dbReference>
<dbReference type="InterPro" id="IPR000477">
    <property type="entry name" value="RT_dom"/>
</dbReference>
<proteinExistence type="predicted"/>
<protein>
    <submittedName>
        <fullName evidence="4">Uncharacterized protein LOC102804718</fullName>
    </submittedName>
</protein>
<sequence length="369" mass="42750">MDTEFYISEANKLLDNTKHYKKLKSDPTNKINKLIRGAIENELVENNITKQQRYFLVCNNPSPGKFYMLPKIHKEGSHFRPIISTINHPTQKISEFVDHYLQPLVTSLESHIKDTTHFLQKLNNLGQIPRGSHMGTFDVTSLYTNIPIKEGILACQEALDRRPVKTPPTSTIIRFLTLILNYNNFTFNGNNYLQIFGTAMGQKMTPSYANIFMGKLETNLLSLAPSFPVYYSRFIYDIFTNFTTNQSDINQFHQFINTFHDTIKFTVEYSQSVISFLDVKVHIDQAGNINTDLYKKPTDTNQYLHFMSSHPRHMKTSIPYGLSLRICRICSKPEWRDTRLNELTMSLIRRGYPAELVTMETNRAKAIPR</sequence>
<reference evidence="4" key="1">
    <citation type="submission" date="2025-08" db="UniProtKB">
        <authorList>
            <consortium name="RefSeq"/>
        </authorList>
    </citation>
    <scope>IDENTIFICATION</scope>
    <source>
        <tissue evidence="4">Testes</tissue>
    </source>
</reference>
<keyword evidence="3" id="KW-1185">Reference proteome</keyword>
<dbReference type="PANTHER" id="PTHR21301">
    <property type="entry name" value="REVERSE TRANSCRIPTASE"/>
    <property type="match status" value="1"/>
</dbReference>
<dbReference type="Proteomes" id="UP000694865">
    <property type="component" value="Unplaced"/>
</dbReference>
<evidence type="ECO:0000259" key="1">
    <source>
        <dbReference type="Pfam" id="PF00078"/>
    </source>
</evidence>
<feature type="domain" description="Helix-turn-helix" evidence="2">
    <location>
        <begin position="302"/>
        <end position="357"/>
    </location>
</feature>
<evidence type="ECO:0000313" key="4">
    <source>
        <dbReference type="RefSeq" id="XP_006811186.1"/>
    </source>
</evidence>
<dbReference type="GeneID" id="102804718"/>
<dbReference type="Pfam" id="PF00078">
    <property type="entry name" value="RVT_1"/>
    <property type="match status" value="1"/>
</dbReference>
<evidence type="ECO:0000259" key="2">
    <source>
        <dbReference type="Pfam" id="PF26215"/>
    </source>
</evidence>
<dbReference type="PANTHER" id="PTHR21301:SF10">
    <property type="entry name" value="REVERSE TRANSCRIPTASE DOMAIN-CONTAINING PROTEIN"/>
    <property type="match status" value="1"/>
</dbReference>
<name>A0ABM0LTU5_SACKO</name>
<accession>A0ABM0LTU5</accession>
<organism evidence="3 4">
    <name type="scientific">Saccoglossus kowalevskii</name>
    <name type="common">Acorn worm</name>
    <dbReference type="NCBI Taxonomy" id="10224"/>
    <lineage>
        <taxon>Eukaryota</taxon>
        <taxon>Metazoa</taxon>
        <taxon>Hemichordata</taxon>
        <taxon>Enteropneusta</taxon>
        <taxon>Harrimaniidae</taxon>
        <taxon>Saccoglossus</taxon>
    </lineage>
</organism>
<feature type="domain" description="Reverse transcriptase" evidence="1">
    <location>
        <begin position="72"/>
        <end position="268"/>
    </location>
</feature>